<accession>A0A545TLT7</accession>
<sequence length="579" mass="63475">MPRVSVWVPANHNAPSPRIWAFRHYRPSPEPIDVATTTPPLRTSQNKQSRYAANGIEFITVSGDRTTHCKNLYIKPKTRCLTNERTPGVKPLLLILATTVLTACAATPPLIADSGFAAPALAHCATDLRYLNQVGGWQATWPRQWQDVIAAGPETAAQAAATWSAVPAALAAAIDRLRLGLRTQQTAPRAVVLRVQQQVQALATDLAAADSGYLFQNTGHENARRWNRLVKSGIAPAVAGFEQFLRAEYLPAARPFAGLGKIDGGAGCFADAVTWWTTLSLPADEIEAAGRRLLRDTRAELLLTGNNGDTVDTILARLRSAAANDHTTADDLTAISEAALARARSMAPSVFTKRTQSKIVVVAMPQHLQASAPAGFYGRPRDAAPARYLINPSRPNERRLMAEVIAFHEGIPGHHLWFTYPREQSSTGYNAGILEGWAIYAEYLADEMGLYSTPFDRQGMIAKHLWAASRLVVEPGLHLRGWSREQAVEFMLANTALSRTEIEIEVDRYIAMPGQSLAYMLGADLLLCERELARKALGERFSLKAFHDIVLEPGVRSLPRLRAEIRTWVKETTQSAGNF</sequence>
<proteinExistence type="predicted"/>
<dbReference type="InterPro" id="IPR010281">
    <property type="entry name" value="DUF885"/>
</dbReference>
<dbReference type="OrthoDB" id="9769898at2"/>
<comment type="caution">
    <text evidence="1">The sequence shown here is derived from an EMBL/GenBank/DDBJ whole genome shotgun (WGS) entry which is preliminary data.</text>
</comment>
<dbReference type="Pfam" id="PF05960">
    <property type="entry name" value="DUF885"/>
    <property type="match status" value="1"/>
</dbReference>
<organism evidence="1 2">
    <name type="scientific">Exilibacterium tricleocarpae</name>
    <dbReference type="NCBI Taxonomy" id="2591008"/>
    <lineage>
        <taxon>Bacteria</taxon>
        <taxon>Pseudomonadati</taxon>
        <taxon>Pseudomonadota</taxon>
        <taxon>Gammaproteobacteria</taxon>
        <taxon>Cellvibrionales</taxon>
        <taxon>Cellvibrionaceae</taxon>
        <taxon>Exilibacterium</taxon>
    </lineage>
</organism>
<dbReference type="PANTHER" id="PTHR33361:SF2">
    <property type="entry name" value="DUF885 DOMAIN-CONTAINING PROTEIN"/>
    <property type="match status" value="1"/>
</dbReference>
<evidence type="ECO:0000313" key="2">
    <source>
        <dbReference type="Proteomes" id="UP000319732"/>
    </source>
</evidence>
<dbReference type="Proteomes" id="UP000319732">
    <property type="component" value="Unassembled WGS sequence"/>
</dbReference>
<dbReference type="PANTHER" id="PTHR33361">
    <property type="entry name" value="GLR0591 PROTEIN"/>
    <property type="match status" value="1"/>
</dbReference>
<evidence type="ECO:0000313" key="1">
    <source>
        <dbReference type="EMBL" id="TQV78192.1"/>
    </source>
</evidence>
<keyword evidence="2" id="KW-1185">Reference proteome</keyword>
<gene>
    <name evidence="1" type="ORF">FKG94_14065</name>
</gene>
<reference evidence="1 2" key="1">
    <citation type="submission" date="2019-06" db="EMBL/GenBank/DDBJ databases">
        <title>Whole genome sequence for Cellvibrionaceae sp. R142.</title>
        <authorList>
            <person name="Wang G."/>
        </authorList>
    </citation>
    <scope>NUCLEOTIDE SEQUENCE [LARGE SCALE GENOMIC DNA]</scope>
    <source>
        <strain evidence="1 2">R142</strain>
    </source>
</reference>
<name>A0A545TLT7_9GAMM</name>
<dbReference type="AlphaFoldDB" id="A0A545TLT7"/>
<dbReference type="EMBL" id="VHSG01000013">
    <property type="protein sequence ID" value="TQV78192.1"/>
    <property type="molecule type" value="Genomic_DNA"/>
</dbReference>
<protein>
    <submittedName>
        <fullName evidence="1">DUF885 domain-containing protein</fullName>
    </submittedName>
</protein>